<reference evidence="3 4" key="1">
    <citation type="submission" date="2015-09" db="EMBL/GenBank/DDBJ databases">
        <title>Trachymyrmex cornetzi WGS genome.</title>
        <authorList>
            <person name="Nygaard S."/>
            <person name="Hu H."/>
            <person name="Boomsma J."/>
            <person name="Zhang G."/>
        </authorList>
    </citation>
    <scope>NUCLEOTIDE SEQUENCE [LARGE SCALE GENOMIC DNA]</scope>
    <source>
        <strain evidence="3">Tcor2-1</strain>
        <tissue evidence="3">Whole body</tissue>
    </source>
</reference>
<dbReference type="EMBL" id="KQ978820">
    <property type="protein sequence ID" value="KYN28132.1"/>
    <property type="molecule type" value="Genomic_DNA"/>
</dbReference>
<keyword evidence="1" id="KW-1133">Transmembrane helix</keyword>
<evidence type="ECO:0000313" key="3">
    <source>
        <dbReference type="EMBL" id="KYN28132.1"/>
    </source>
</evidence>
<evidence type="ECO:0000256" key="1">
    <source>
        <dbReference type="SAM" id="Phobius"/>
    </source>
</evidence>
<name>A0A151JNY5_9HYME</name>
<dbReference type="AlphaFoldDB" id="A0A151JNY5"/>
<gene>
    <name evidence="3" type="ORF">ALC57_02460</name>
</gene>
<sequence>VMFGIVISPINFGFSFILMTFLVPLLFIAYVVVTWTRKCWICFVKWKYPSYVVVEEKSIRSILDQGRNPGICILLVQGRSIVKDVRNHLTHLTSTRKFLKSALFTRWGVYVWKELDSFSVDNHLANTPYSFRGRPITENNIQDYISDVTSKFLPKELPPWQVHVVNLFVRGEELRQICLVRAHHLLLRQERLTLANFLPLKYSTDNWTCQESDSPFTNLYVQPSALPRLRQMFRESFSNYWNDFLCNNDPIEQPGILKKRIGVFQGVKIATIVFVCILKELARQCRKSEGLKFLELLSIVRRESSKRNFNSWMIYDSIAKSFHPINILYTCVALSWYITVTSFLKTPLLLVRELRALQSRHRHCSYPADTLMYTLSCYLPLALQAIRETMSISWIAATAPKIIIEEVFLKNPQSNRPQTISPCGRKVVAWSEKVDVELIRKMANVTGATEMEILLTATVDALKEYFKHLPVNVRPDDVFATVKYVSQRAVFLRNHEARGILCIALPTRTPLFHDDLIEMLQVIRRNVQNARSRQSAIYAITAAETSYGLISSCVPSIVLKLLLNQLSKRYSLCLTHVDGDLPVEGIDGAVYWRPPQGNCNMSMTLHRHGDSVRLGIMGDALIGPQHFIIARAFPKSVRNLAGVLGVPRAPIRSPSPGPLNPTTSPGY</sequence>
<dbReference type="Pfam" id="PF06974">
    <property type="entry name" value="WS_DGAT_C"/>
    <property type="match status" value="1"/>
</dbReference>
<protein>
    <recommendedName>
        <fullName evidence="2">O-acyltransferase WSD1 C-terminal domain-containing protein</fullName>
    </recommendedName>
</protein>
<accession>A0A151JNY5</accession>
<dbReference type="STRING" id="471704.A0A151JNY5"/>
<feature type="transmembrane region" description="Helical" evidence="1">
    <location>
        <begin position="12"/>
        <end position="33"/>
    </location>
</feature>
<keyword evidence="4" id="KW-1185">Reference proteome</keyword>
<keyword evidence="1" id="KW-0472">Membrane</keyword>
<feature type="non-terminal residue" evidence="3">
    <location>
        <position position="1"/>
    </location>
</feature>
<evidence type="ECO:0000313" key="4">
    <source>
        <dbReference type="Proteomes" id="UP000078492"/>
    </source>
</evidence>
<organism evidence="3 4">
    <name type="scientific">Trachymyrmex cornetzi</name>
    <dbReference type="NCBI Taxonomy" id="471704"/>
    <lineage>
        <taxon>Eukaryota</taxon>
        <taxon>Metazoa</taxon>
        <taxon>Ecdysozoa</taxon>
        <taxon>Arthropoda</taxon>
        <taxon>Hexapoda</taxon>
        <taxon>Insecta</taxon>
        <taxon>Pterygota</taxon>
        <taxon>Neoptera</taxon>
        <taxon>Endopterygota</taxon>
        <taxon>Hymenoptera</taxon>
        <taxon>Apocrita</taxon>
        <taxon>Aculeata</taxon>
        <taxon>Formicoidea</taxon>
        <taxon>Formicidae</taxon>
        <taxon>Myrmicinae</taxon>
        <taxon>Trachymyrmex</taxon>
    </lineage>
</organism>
<feature type="domain" description="O-acyltransferase WSD1 C-terminal" evidence="2">
    <location>
        <begin position="502"/>
        <end position="637"/>
    </location>
</feature>
<dbReference type="InterPro" id="IPR009721">
    <property type="entry name" value="O-acyltransferase_WSD1_C"/>
</dbReference>
<evidence type="ECO:0000259" key="2">
    <source>
        <dbReference type="Pfam" id="PF06974"/>
    </source>
</evidence>
<dbReference type="Proteomes" id="UP000078492">
    <property type="component" value="Unassembled WGS sequence"/>
</dbReference>
<keyword evidence="1" id="KW-0812">Transmembrane</keyword>
<proteinExistence type="predicted"/>